<feature type="transmembrane region" description="Helical" evidence="5">
    <location>
        <begin position="36"/>
        <end position="57"/>
    </location>
</feature>
<feature type="transmembrane region" description="Helical" evidence="5">
    <location>
        <begin position="188"/>
        <end position="211"/>
    </location>
</feature>
<gene>
    <name evidence="6" type="ORF">PQO03_04700</name>
</gene>
<dbReference type="PANTHER" id="PTHR11706:SF3">
    <property type="entry name" value="METAL ION TRANSPORT PROTEIN"/>
    <property type="match status" value="1"/>
</dbReference>
<evidence type="ECO:0000256" key="3">
    <source>
        <dbReference type="ARBA" id="ARBA00022989"/>
    </source>
</evidence>
<keyword evidence="3 5" id="KW-1133">Transmembrane helix</keyword>
<reference evidence="6 7" key="1">
    <citation type="submission" date="2023-02" db="EMBL/GenBank/DDBJ databases">
        <title>Genome sequence of Lentisphaera profundi SAORIC-696.</title>
        <authorList>
            <person name="Kim e."/>
            <person name="Cho J.-C."/>
            <person name="Choi A."/>
            <person name="Kang I."/>
        </authorList>
    </citation>
    <scope>NUCLEOTIDE SEQUENCE [LARGE SCALE GENOMIC DNA]</scope>
    <source>
        <strain evidence="6 7">SAORIC-696</strain>
    </source>
</reference>
<dbReference type="Proteomes" id="UP001214250">
    <property type="component" value="Chromosome 1"/>
</dbReference>
<feature type="transmembrane region" description="Helical" evidence="5">
    <location>
        <begin position="401"/>
        <end position="419"/>
    </location>
</feature>
<organism evidence="6 7">
    <name type="scientific">Lentisphaera profundi</name>
    <dbReference type="NCBI Taxonomy" id="1658616"/>
    <lineage>
        <taxon>Bacteria</taxon>
        <taxon>Pseudomonadati</taxon>
        <taxon>Lentisphaerota</taxon>
        <taxon>Lentisphaeria</taxon>
        <taxon>Lentisphaerales</taxon>
        <taxon>Lentisphaeraceae</taxon>
        <taxon>Lentisphaera</taxon>
    </lineage>
</organism>
<name>A0ABY7VSR5_9BACT</name>
<dbReference type="Gene3D" id="1.20.1740.10">
    <property type="entry name" value="Amino acid/polyamine transporter I"/>
    <property type="match status" value="1"/>
</dbReference>
<comment type="subcellular location">
    <subcellularLocation>
        <location evidence="1">Membrane</location>
        <topology evidence="1">Multi-pass membrane protein</topology>
    </subcellularLocation>
</comment>
<feature type="transmembrane region" description="Helical" evidence="5">
    <location>
        <begin position="334"/>
        <end position="354"/>
    </location>
</feature>
<dbReference type="RefSeq" id="WP_274151516.1">
    <property type="nucleotide sequence ID" value="NZ_CP117811.1"/>
</dbReference>
<evidence type="ECO:0000256" key="2">
    <source>
        <dbReference type="ARBA" id="ARBA00022692"/>
    </source>
</evidence>
<keyword evidence="4 5" id="KW-0472">Membrane</keyword>
<feature type="transmembrane region" description="Helical" evidence="5">
    <location>
        <begin position="283"/>
        <end position="304"/>
    </location>
</feature>
<proteinExistence type="predicted"/>
<keyword evidence="7" id="KW-1185">Reference proteome</keyword>
<evidence type="ECO:0000313" key="7">
    <source>
        <dbReference type="Proteomes" id="UP001214250"/>
    </source>
</evidence>
<dbReference type="InterPro" id="IPR001046">
    <property type="entry name" value="NRAMP_fam"/>
</dbReference>
<dbReference type="EMBL" id="CP117811">
    <property type="protein sequence ID" value="WDE97250.1"/>
    <property type="molecule type" value="Genomic_DNA"/>
</dbReference>
<accession>A0ABY7VSR5</accession>
<feature type="transmembrane region" description="Helical" evidence="5">
    <location>
        <begin position="148"/>
        <end position="168"/>
    </location>
</feature>
<evidence type="ECO:0000256" key="1">
    <source>
        <dbReference type="ARBA" id="ARBA00004141"/>
    </source>
</evidence>
<protein>
    <submittedName>
        <fullName evidence="6">Divalent metal cation transporter</fullName>
    </submittedName>
</protein>
<feature type="transmembrane region" description="Helical" evidence="5">
    <location>
        <begin position="12"/>
        <end position="30"/>
    </location>
</feature>
<evidence type="ECO:0000256" key="4">
    <source>
        <dbReference type="ARBA" id="ARBA00023136"/>
    </source>
</evidence>
<feature type="transmembrane region" description="Helical" evidence="5">
    <location>
        <begin position="78"/>
        <end position="101"/>
    </location>
</feature>
<feature type="transmembrane region" description="Helical" evidence="5">
    <location>
        <begin position="360"/>
        <end position="381"/>
    </location>
</feature>
<feature type="transmembrane region" description="Helical" evidence="5">
    <location>
        <begin position="121"/>
        <end position="141"/>
    </location>
</feature>
<keyword evidence="2 5" id="KW-0812">Transmembrane</keyword>
<evidence type="ECO:0000256" key="5">
    <source>
        <dbReference type="SAM" id="Phobius"/>
    </source>
</evidence>
<feature type="transmembrane region" description="Helical" evidence="5">
    <location>
        <begin position="232"/>
        <end position="255"/>
    </location>
</feature>
<sequence length="423" mass="46276">MFTKFNQILKNLGPGLMYAGAAVGVSHLVSATKAGAVYGFLLLIFIPLIHIIKYPFYKFGPQYTAITGKNILHGYRALGKWALFTYMGMTIITMCLIQSAVTIVTASLALKIFGSSIPTNYAAIIVLLIAASVLFFGKYSLLDKLMKIVILTLTVTTIFALLAILFKGTNDAQEVAAPVFQFGNLSDALFLAAFLGWMPAPMDITVWHSVWAEEADRSSGKKANVKQAMFDFKIGFIGTACLAMCFLALGALVMYGSGETPSPKGTVFAGQLIELYTDSLGSWAYPVIGVAALATMISTTLTCLDAYPRTLDESVLILKNEKEGSERKVDSKNIYRLFLSITVAGTIIIFLFFMKNMGQLVTLATVVAFVSAPILALINYLVINGKTIDAENKPSKLMKTWSILSIICLFTFSIWYVWIRFVK</sequence>
<evidence type="ECO:0000313" key="6">
    <source>
        <dbReference type="EMBL" id="WDE97250.1"/>
    </source>
</evidence>
<dbReference type="PANTHER" id="PTHR11706">
    <property type="entry name" value="SOLUTE CARRIER PROTEIN FAMILY 11 MEMBER"/>
    <property type="match status" value="1"/>
</dbReference>